<organism evidence="5">
    <name type="scientific">Drosophila grimshawi</name>
    <name type="common">Hawaiian fruit fly</name>
    <name type="synonym">Idiomyia grimshawi</name>
    <dbReference type="NCBI Taxonomy" id="7222"/>
    <lineage>
        <taxon>Eukaryota</taxon>
        <taxon>Metazoa</taxon>
        <taxon>Ecdysozoa</taxon>
        <taxon>Arthropoda</taxon>
        <taxon>Hexapoda</taxon>
        <taxon>Insecta</taxon>
        <taxon>Pterygota</taxon>
        <taxon>Neoptera</taxon>
        <taxon>Endopterygota</taxon>
        <taxon>Diptera</taxon>
        <taxon>Brachycera</taxon>
        <taxon>Muscomorpha</taxon>
        <taxon>Ephydroidea</taxon>
        <taxon>Drosophilidae</taxon>
        <taxon>Drosophila</taxon>
        <taxon>Hawaiian Drosophila</taxon>
    </lineage>
</organism>
<feature type="compositionally biased region" description="Polar residues" evidence="1">
    <location>
        <begin position="202"/>
        <end position="214"/>
    </location>
</feature>
<dbReference type="eggNOG" id="KOG3649">
    <property type="taxonomic scope" value="Eukaryota"/>
</dbReference>
<dbReference type="PROSITE" id="PS51465">
    <property type="entry name" value="KAZAL_2"/>
    <property type="match status" value="1"/>
</dbReference>
<dbReference type="CDD" id="cd00104">
    <property type="entry name" value="KAZAL_FS"/>
    <property type="match status" value="1"/>
</dbReference>
<feature type="compositionally biased region" description="Basic residues" evidence="1">
    <location>
        <begin position="183"/>
        <end position="201"/>
    </location>
</feature>
<evidence type="ECO:0000313" key="5">
    <source>
        <dbReference type="Proteomes" id="UP000001070"/>
    </source>
</evidence>
<feature type="signal peptide" evidence="2">
    <location>
        <begin position="1"/>
        <end position="23"/>
    </location>
</feature>
<dbReference type="Pfam" id="PF07648">
    <property type="entry name" value="Kazal_2"/>
    <property type="match status" value="2"/>
</dbReference>
<feature type="domain" description="Kazal-like" evidence="3">
    <location>
        <begin position="123"/>
        <end position="181"/>
    </location>
</feature>
<accession>B4JLZ5</accession>
<keyword evidence="2" id="KW-0732">Signal</keyword>
<dbReference type="HOGENOM" id="CLU_303531_0_0_1"/>
<feature type="region of interest" description="Disordered" evidence="1">
    <location>
        <begin position="301"/>
        <end position="327"/>
    </location>
</feature>
<reference evidence="4 5" key="1">
    <citation type="journal article" date="2007" name="Nature">
        <title>Evolution of genes and genomes on the Drosophila phylogeny.</title>
        <authorList>
            <consortium name="Drosophila 12 Genomes Consortium"/>
            <person name="Clark A.G."/>
            <person name="Eisen M.B."/>
            <person name="Smith D.R."/>
            <person name="Bergman C.M."/>
            <person name="Oliver B."/>
            <person name="Markow T.A."/>
            <person name="Kaufman T.C."/>
            <person name="Kellis M."/>
            <person name="Gelbart W."/>
            <person name="Iyer V.N."/>
            <person name="Pollard D.A."/>
            <person name="Sackton T.B."/>
            <person name="Larracuente A.M."/>
            <person name="Singh N.D."/>
            <person name="Abad J.P."/>
            <person name="Abt D.N."/>
            <person name="Adryan B."/>
            <person name="Aguade M."/>
            <person name="Akashi H."/>
            <person name="Anderson W.W."/>
            <person name="Aquadro C.F."/>
            <person name="Ardell D.H."/>
            <person name="Arguello R."/>
            <person name="Artieri C.G."/>
            <person name="Barbash D.A."/>
            <person name="Barker D."/>
            <person name="Barsanti P."/>
            <person name="Batterham P."/>
            <person name="Batzoglou S."/>
            <person name="Begun D."/>
            <person name="Bhutkar A."/>
            <person name="Blanco E."/>
            <person name="Bosak S.A."/>
            <person name="Bradley R.K."/>
            <person name="Brand A.D."/>
            <person name="Brent M.R."/>
            <person name="Brooks A.N."/>
            <person name="Brown R.H."/>
            <person name="Butlin R.K."/>
            <person name="Caggese C."/>
            <person name="Calvi B.R."/>
            <person name="Bernardo de Carvalho A."/>
            <person name="Caspi A."/>
            <person name="Castrezana S."/>
            <person name="Celniker S.E."/>
            <person name="Chang J.L."/>
            <person name="Chapple C."/>
            <person name="Chatterji S."/>
            <person name="Chinwalla A."/>
            <person name="Civetta A."/>
            <person name="Clifton S.W."/>
            <person name="Comeron J.M."/>
            <person name="Costello J.C."/>
            <person name="Coyne J.A."/>
            <person name="Daub J."/>
            <person name="David R.G."/>
            <person name="Delcher A.L."/>
            <person name="Delehaunty K."/>
            <person name="Do C.B."/>
            <person name="Ebling H."/>
            <person name="Edwards K."/>
            <person name="Eickbush T."/>
            <person name="Evans J.D."/>
            <person name="Filipski A."/>
            <person name="Findeiss S."/>
            <person name="Freyhult E."/>
            <person name="Fulton L."/>
            <person name="Fulton R."/>
            <person name="Garcia A.C."/>
            <person name="Gardiner A."/>
            <person name="Garfield D.A."/>
            <person name="Garvin B.E."/>
            <person name="Gibson G."/>
            <person name="Gilbert D."/>
            <person name="Gnerre S."/>
            <person name="Godfrey J."/>
            <person name="Good R."/>
            <person name="Gotea V."/>
            <person name="Gravely B."/>
            <person name="Greenberg A.J."/>
            <person name="Griffiths-Jones S."/>
            <person name="Gross S."/>
            <person name="Guigo R."/>
            <person name="Gustafson E.A."/>
            <person name="Haerty W."/>
            <person name="Hahn M.W."/>
            <person name="Halligan D.L."/>
            <person name="Halpern A.L."/>
            <person name="Halter G.M."/>
            <person name="Han M.V."/>
            <person name="Heger A."/>
            <person name="Hillier L."/>
            <person name="Hinrichs A.S."/>
            <person name="Holmes I."/>
            <person name="Hoskins R.A."/>
            <person name="Hubisz M.J."/>
            <person name="Hultmark D."/>
            <person name="Huntley M.A."/>
            <person name="Jaffe D.B."/>
            <person name="Jagadeeshan S."/>
            <person name="Jeck W.R."/>
            <person name="Johnson J."/>
            <person name="Jones C.D."/>
            <person name="Jordan W.C."/>
            <person name="Karpen G.H."/>
            <person name="Kataoka E."/>
            <person name="Keightley P.D."/>
            <person name="Kheradpour P."/>
            <person name="Kirkness E.F."/>
            <person name="Koerich L.B."/>
            <person name="Kristiansen K."/>
            <person name="Kudrna D."/>
            <person name="Kulathinal R.J."/>
            <person name="Kumar S."/>
            <person name="Kwok R."/>
            <person name="Lander E."/>
            <person name="Langley C.H."/>
            <person name="Lapoint R."/>
            <person name="Lazzaro B.P."/>
            <person name="Lee S.J."/>
            <person name="Levesque L."/>
            <person name="Li R."/>
            <person name="Lin C.F."/>
            <person name="Lin M.F."/>
            <person name="Lindblad-Toh K."/>
            <person name="Llopart A."/>
            <person name="Long M."/>
            <person name="Low L."/>
            <person name="Lozovsky E."/>
            <person name="Lu J."/>
            <person name="Luo M."/>
            <person name="Machado C.A."/>
            <person name="Makalowski W."/>
            <person name="Marzo M."/>
            <person name="Matsuda M."/>
            <person name="Matzkin L."/>
            <person name="McAllister B."/>
            <person name="McBride C.S."/>
            <person name="McKernan B."/>
            <person name="McKernan K."/>
            <person name="Mendez-Lago M."/>
            <person name="Minx P."/>
            <person name="Mollenhauer M.U."/>
            <person name="Montooth K."/>
            <person name="Mount S.M."/>
            <person name="Mu X."/>
            <person name="Myers E."/>
            <person name="Negre B."/>
            <person name="Newfeld S."/>
            <person name="Nielsen R."/>
            <person name="Noor M.A."/>
            <person name="O'Grady P."/>
            <person name="Pachter L."/>
            <person name="Papaceit M."/>
            <person name="Parisi M.J."/>
            <person name="Parisi M."/>
            <person name="Parts L."/>
            <person name="Pedersen J.S."/>
            <person name="Pesole G."/>
            <person name="Phillippy A.M."/>
            <person name="Ponting C.P."/>
            <person name="Pop M."/>
            <person name="Porcelli D."/>
            <person name="Powell J.R."/>
            <person name="Prohaska S."/>
            <person name="Pruitt K."/>
            <person name="Puig M."/>
            <person name="Quesneville H."/>
            <person name="Ram K.R."/>
            <person name="Rand D."/>
            <person name="Rasmussen M.D."/>
            <person name="Reed L.K."/>
            <person name="Reenan R."/>
            <person name="Reily A."/>
            <person name="Remington K.A."/>
            <person name="Rieger T.T."/>
            <person name="Ritchie M.G."/>
            <person name="Robin C."/>
            <person name="Rogers Y.H."/>
            <person name="Rohde C."/>
            <person name="Rozas J."/>
            <person name="Rubenfield M.J."/>
            <person name="Ruiz A."/>
            <person name="Russo S."/>
            <person name="Salzberg S.L."/>
            <person name="Sanchez-Gracia A."/>
            <person name="Saranga D.J."/>
            <person name="Sato H."/>
            <person name="Schaeffer S.W."/>
            <person name="Schatz M.C."/>
            <person name="Schlenke T."/>
            <person name="Schwartz R."/>
            <person name="Segarra C."/>
            <person name="Singh R.S."/>
            <person name="Sirot L."/>
            <person name="Sirota M."/>
            <person name="Sisneros N.B."/>
            <person name="Smith C.D."/>
            <person name="Smith T.F."/>
            <person name="Spieth J."/>
            <person name="Stage D.E."/>
            <person name="Stark A."/>
            <person name="Stephan W."/>
            <person name="Strausberg R.L."/>
            <person name="Strempel S."/>
            <person name="Sturgill D."/>
            <person name="Sutton G."/>
            <person name="Sutton G.G."/>
            <person name="Tao W."/>
            <person name="Teichmann S."/>
            <person name="Tobari Y.N."/>
            <person name="Tomimura Y."/>
            <person name="Tsolas J.M."/>
            <person name="Valente V.L."/>
            <person name="Venter E."/>
            <person name="Venter J.C."/>
            <person name="Vicario S."/>
            <person name="Vieira F.G."/>
            <person name="Vilella A.J."/>
            <person name="Villasante A."/>
            <person name="Walenz B."/>
            <person name="Wang J."/>
            <person name="Wasserman M."/>
            <person name="Watts T."/>
            <person name="Wilson D."/>
            <person name="Wilson R.K."/>
            <person name="Wing R.A."/>
            <person name="Wolfner M.F."/>
            <person name="Wong A."/>
            <person name="Wong G.K."/>
            <person name="Wu C.I."/>
            <person name="Wu G."/>
            <person name="Yamamoto D."/>
            <person name="Yang H.P."/>
            <person name="Yang S.P."/>
            <person name="Yorke J.A."/>
            <person name="Yoshida K."/>
            <person name="Zdobnov E."/>
            <person name="Zhang P."/>
            <person name="Zhang Y."/>
            <person name="Zimin A.V."/>
            <person name="Baldwin J."/>
            <person name="Abdouelleil A."/>
            <person name="Abdulkadir J."/>
            <person name="Abebe A."/>
            <person name="Abera B."/>
            <person name="Abreu J."/>
            <person name="Acer S.C."/>
            <person name="Aftuck L."/>
            <person name="Alexander A."/>
            <person name="An P."/>
            <person name="Anderson E."/>
            <person name="Anderson S."/>
            <person name="Arachi H."/>
            <person name="Azer M."/>
            <person name="Bachantsang P."/>
            <person name="Barry A."/>
            <person name="Bayul T."/>
            <person name="Berlin A."/>
            <person name="Bessette D."/>
            <person name="Bloom T."/>
            <person name="Blye J."/>
            <person name="Boguslavskiy L."/>
            <person name="Bonnet C."/>
            <person name="Boukhgalter B."/>
            <person name="Bourzgui I."/>
            <person name="Brown A."/>
            <person name="Cahill P."/>
            <person name="Channer S."/>
            <person name="Cheshatsang Y."/>
            <person name="Chuda L."/>
            <person name="Citroen M."/>
            <person name="Collymore A."/>
            <person name="Cooke P."/>
            <person name="Costello M."/>
            <person name="D'Aco K."/>
            <person name="Daza R."/>
            <person name="De Haan G."/>
            <person name="DeGray S."/>
            <person name="DeMaso C."/>
            <person name="Dhargay N."/>
            <person name="Dooley K."/>
            <person name="Dooley E."/>
            <person name="Doricent M."/>
            <person name="Dorje P."/>
            <person name="Dorjee K."/>
            <person name="Dupes A."/>
            <person name="Elong R."/>
            <person name="Falk J."/>
            <person name="Farina A."/>
            <person name="Faro S."/>
            <person name="Ferguson D."/>
            <person name="Fisher S."/>
            <person name="Foley C.D."/>
            <person name="Franke A."/>
            <person name="Friedrich D."/>
            <person name="Gadbois L."/>
            <person name="Gearin G."/>
            <person name="Gearin C.R."/>
            <person name="Giannoukos G."/>
            <person name="Goode T."/>
            <person name="Graham J."/>
            <person name="Grandbois E."/>
            <person name="Grewal S."/>
            <person name="Gyaltsen K."/>
            <person name="Hafez N."/>
            <person name="Hagos B."/>
            <person name="Hall J."/>
            <person name="Henson C."/>
            <person name="Hollinger A."/>
            <person name="Honan T."/>
            <person name="Huard M.D."/>
            <person name="Hughes L."/>
            <person name="Hurhula B."/>
            <person name="Husby M.E."/>
            <person name="Kamat A."/>
            <person name="Kanga B."/>
            <person name="Kashin S."/>
            <person name="Khazanovich D."/>
            <person name="Kisner P."/>
            <person name="Lance K."/>
            <person name="Lara M."/>
            <person name="Lee W."/>
            <person name="Lennon N."/>
            <person name="Letendre F."/>
            <person name="LeVine R."/>
            <person name="Lipovsky A."/>
            <person name="Liu X."/>
            <person name="Liu J."/>
            <person name="Liu S."/>
            <person name="Lokyitsang T."/>
            <person name="Lokyitsang Y."/>
            <person name="Lubonja R."/>
            <person name="Lui A."/>
            <person name="MacDonald P."/>
            <person name="Magnisalis V."/>
            <person name="Maru K."/>
            <person name="Matthews C."/>
            <person name="McCusker W."/>
            <person name="McDonough S."/>
            <person name="Mehta T."/>
            <person name="Meldrim J."/>
            <person name="Meneus L."/>
            <person name="Mihai O."/>
            <person name="Mihalev A."/>
            <person name="Mihova T."/>
            <person name="Mittelman R."/>
            <person name="Mlenga V."/>
            <person name="Montmayeur A."/>
            <person name="Mulrain L."/>
            <person name="Navidi A."/>
            <person name="Naylor J."/>
            <person name="Negash T."/>
            <person name="Nguyen T."/>
            <person name="Nguyen N."/>
            <person name="Nicol R."/>
            <person name="Norbu C."/>
            <person name="Norbu N."/>
            <person name="Novod N."/>
            <person name="O'Neill B."/>
            <person name="Osman S."/>
            <person name="Markiewicz E."/>
            <person name="Oyono O.L."/>
            <person name="Patti C."/>
            <person name="Phunkhang P."/>
            <person name="Pierre F."/>
            <person name="Priest M."/>
            <person name="Raghuraman S."/>
            <person name="Rege F."/>
            <person name="Reyes R."/>
            <person name="Rise C."/>
            <person name="Rogov P."/>
            <person name="Ross K."/>
            <person name="Ryan E."/>
            <person name="Settipalli S."/>
            <person name="Shea T."/>
            <person name="Sherpa N."/>
            <person name="Shi L."/>
            <person name="Shih D."/>
            <person name="Sparrow T."/>
            <person name="Spaulding J."/>
            <person name="Stalker J."/>
            <person name="Stange-Thomann N."/>
            <person name="Stavropoulos S."/>
            <person name="Stone C."/>
            <person name="Strader C."/>
            <person name="Tesfaye S."/>
            <person name="Thomson T."/>
            <person name="Thoulutsang Y."/>
            <person name="Thoulutsang D."/>
            <person name="Topham K."/>
            <person name="Topping I."/>
            <person name="Tsamla T."/>
            <person name="Vassiliev H."/>
            <person name="Vo A."/>
            <person name="Wangchuk T."/>
            <person name="Wangdi T."/>
            <person name="Weiand M."/>
            <person name="Wilkinson J."/>
            <person name="Wilson A."/>
            <person name="Yadav S."/>
            <person name="Young G."/>
            <person name="Yu Q."/>
            <person name="Zembek L."/>
            <person name="Zhong D."/>
            <person name="Zimmer A."/>
            <person name="Zwirko Z."/>
            <person name="Jaffe D.B."/>
            <person name="Alvarez P."/>
            <person name="Brockman W."/>
            <person name="Butler J."/>
            <person name="Chin C."/>
            <person name="Gnerre S."/>
            <person name="Grabherr M."/>
            <person name="Kleber M."/>
            <person name="Mauceli E."/>
            <person name="MacCallum I."/>
        </authorList>
    </citation>
    <scope>NUCLEOTIDE SEQUENCE [LARGE SCALE GENOMIC DNA]</scope>
    <source>
        <strain evidence="5">Tucson 15287-2541.00</strain>
    </source>
</reference>
<evidence type="ECO:0000313" key="4">
    <source>
        <dbReference type="EMBL" id="EDV91756.1"/>
    </source>
</evidence>
<dbReference type="InterPro" id="IPR002350">
    <property type="entry name" value="Kazal_dom"/>
</dbReference>
<dbReference type="Proteomes" id="UP000001070">
    <property type="component" value="Unassembled WGS sequence"/>
</dbReference>
<sequence length="981" mass="114446">MLEVCRGLKQLLIWSQVLSLAAASAHPVWQYNDPQLATAQYAKIIARISEKNGKNTSRDQLDPVQFQYVDYQPKCKTGGEPVCATNGSHHFHFENKCKLEAANMKMLFQHGTELEQTELERCLSECENIRCNNVYAPVCATTEQTPNQGQGVSFANECEVQRRGCITKQTMRILNKGPCQQKSKSRGKARRKHTKPRRFKISSKSAPATPSNNNKQIFFMVPTEPSSTITKAIGTTTTTTTTTPFPMQFHHFRSPGNPDVSVSRAVNAYSVYNIPDVSLNYAAIIDSSLAMYLPGIGTVTDTPPSTTTTTTTTTTPRPTTAVPPTTTQENQVKFYIMSFGTTSTTTKRSIDSIDLKSAENSTRSTATKQIGTIAGTTVATTVGTTVATTSCLMEIPMYPSELNSFQRSLVPDLQLELHLSFLRSILLWIQMELLLNQKWNPSPSSQNVPLWNQKLLESFLMKCPMYPRELHYFQRPLMSDFQLELHLSFLLWIPMELLLNQKWNPSPSSQNVPLWNQKLLESFLMKCPMYPRELHYFQRPLMSDFQLELHLSFLLWIPMELLLNPKWDPSPSSQNLLLWNRKLLESFQMNFPMYPREFHYFQRPVVSDFQLKLHLNFLLWIPMELLLNPKWNPSLSSQNLLLWNQKLLESFQMNFPMYPREIHYFQCPLMSDFQLQLHLSFLLWIPMELLLNPKWDPSPSSQNLLLWNQKLLESFQMNFPMYPREFHYFQCPLMSDFQLKLHLSFLQWIQMELLLNPKWDPSPSSQNLLLWNRKLLESFLMKFPMYPREIHYFQRPVVSDFQLQLHLNFLPAVLLRIRIELLSNPKWNPSLNSQNLLLWNQKLLESFQMNFPMYPSELNSFQRSLVSDLQLKLHLNFLRSILLWIQMELLLNPKWNPSPSSQNLLLWNQKLLESFLMNFPMYPREFHYFQRPVVSDFQLELHLSFLRSILLWIQMELLLNPKWNPSPSSQNLLLWNPDQNS</sequence>
<dbReference type="STRING" id="7222.B4JLZ5"/>
<evidence type="ECO:0000259" key="3">
    <source>
        <dbReference type="PROSITE" id="PS51465"/>
    </source>
</evidence>
<evidence type="ECO:0000256" key="2">
    <source>
        <dbReference type="SAM" id="SignalP"/>
    </source>
</evidence>
<dbReference type="InterPro" id="IPR036058">
    <property type="entry name" value="Kazal_dom_sf"/>
</dbReference>
<name>B4JLZ5_DROGR</name>
<dbReference type="GO" id="GO:0007304">
    <property type="term" value="P:chorion-containing eggshell formation"/>
    <property type="evidence" value="ECO:0007669"/>
    <property type="project" value="EnsemblMetazoa"/>
</dbReference>
<protein>
    <submittedName>
        <fullName evidence="4">GH24551</fullName>
    </submittedName>
</protein>
<dbReference type="SMART" id="SM00280">
    <property type="entry name" value="KAZAL"/>
    <property type="match status" value="2"/>
</dbReference>
<dbReference type="OrthoDB" id="8070208at2759"/>
<feature type="chain" id="PRO_5002809164" evidence="2">
    <location>
        <begin position="24"/>
        <end position="981"/>
    </location>
</feature>
<dbReference type="EMBL" id="CH916371">
    <property type="protein sequence ID" value="EDV91756.1"/>
    <property type="molecule type" value="Genomic_DNA"/>
</dbReference>
<dbReference type="AlphaFoldDB" id="B4JLZ5"/>
<feature type="region of interest" description="Disordered" evidence="1">
    <location>
        <begin position="176"/>
        <end position="214"/>
    </location>
</feature>
<evidence type="ECO:0000256" key="1">
    <source>
        <dbReference type="SAM" id="MobiDB-lite"/>
    </source>
</evidence>
<dbReference type="InParanoid" id="B4JLZ5"/>
<dbReference type="OMA" id="WNQKLLE"/>
<gene>
    <name evidence="4" type="primary">Dgri\GH24551</name>
    <name evidence="4" type="ORF">Dgri_GH24551</name>
</gene>
<keyword evidence="5" id="KW-1185">Reference proteome</keyword>
<proteinExistence type="predicted"/>
<dbReference type="Gene3D" id="3.30.60.30">
    <property type="match status" value="2"/>
</dbReference>
<dbReference type="SUPFAM" id="SSF100895">
    <property type="entry name" value="Kazal-type serine protease inhibitors"/>
    <property type="match status" value="1"/>
</dbReference>